<evidence type="ECO:0000313" key="7">
    <source>
        <dbReference type="Proteomes" id="UP000038040"/>
    </source>
</evidence>
<reference evidence="9" key="1">
    <citation type="submission" date="2017-02" db="UniProtKB">
        <authorList>
            <consortium name="WormBaseParasite"/>
        </authorList>
    </citation>
    <scope>IDENTIFICATION</scope>
</reference>
<dbReference type="InterPro" id="IPR003598">
    <property type="entry name" value="Ig_sub2"/>
</dbReference>
<protein>
    <submittedName>
        <fullName evidence="9">Ig-like domain-containing protein</fullName>
    </submittedName>
</protein>
<organism evidence="7 9">
    <name type="scientific">Dracunculus medinensis</name>
    <name type="common">Guinea worm</name>
    <dbReference type="NCBI Taxonomy" id="318479"/>
    <lineage>
        <taxon>Eukaryota</taxon>
        <taxon>Metazoa</taxon>
        <taxon>Ecdysozoa</taxon>
        <taxon>Nematoda</taxon>
        <taxon>Chromadorea</taxon>
        <taxon>Rhabditida</taxon>
        <taxon>Spirurina</taxon>
        <taxon>Dracunculoidea</taxon>
        <taxon>Dracunculidae</taxon>
        <taxon>Dracunculus</taxon>
    </lineage>
</organism>
<name>A0A0N4UAH4_DRAME</name>
<sequence>MGRINFARLAFSIILLNIAYILVVESVQAKGNPYAVINVKTARSFKKHPLHSTKNITLWCQAEDHGSPLTISSAAFLRKRDGVLLEATISEDGKKAFHNFGLATVEDAGNYTCKINTTNKLSVTGNHQVFVRPIVVIDETNHYELIDDDPFRLNGPEIVAVQGSSINISCPVVAFPAAVYSWKKDDRELIFWDDRIKMVADDTITINKIIYEDFGKYECTAKNRFINNGGLEEHRLIIMKRLRVKSIHCGYLLNKI</sequence>
<gene>
    <name evidence="6" type="ORF">DME_LOCUS8033</name>
</gene>
<dbReference type="PANTHER" id="PTHR45080:SF8">
    <property type="entry name" value="IG-LIKE DOMAIN-CONTAINING PROTEIN"/>
    <property type="match status" value="1"/>
</dbReference>
<feature type="domain" description="Ig-like" evidence="5">
    <location>
        <begin position="33"/>
        <end position="124"/>
    </location>
</feature>
<dbReference type="InterPro" id="IPR007110">
    <property type="entry name" value="Ig-like_dom"/>
</dbReference>
<keyword evidence="8" id="KW-1185">Reference proteome</keyword>
<reference evidence="6 8" key="2">
    <citation type="submission" date="2018-11" db="EMBL/GenBank/DDBJ databases">
        <authorList>
            <consortium name="Pathogen Informatics"/>
        </authorList>
    </citation>
    <scope>NUCLEOTIDE SEQUENCE [LARGE SCALE GENOMIC DNA]</scope>
</reference>
<feature type="chain" id="PRO_5041121256" evidence="4">
    <location>
        <begin position="30"/>
        <end position="256"/>
    </location>
</feature>
<evidence type="ECO:0000256" key="4">
    <source>
        <dbReference type="SAM" id="SignalP"/>
    </source>
</evidence>
<dbReference type="Proteomes" id="UP000274756">
    <property type="component" value="Unassembled WGS sequence"/>
</dbReference>
<dbReference type="GO" id="GO:0007156">
    <property type="term" value="P:homophilic cell adhesion via plasma membrane adhesion molecules"/>
    <property type="evidence" value="ECO:0007669"/>
    <property type="project" value="TreeGrafter"/>
</dbReference>
<accession>A0A0N4UAH4</accession>
<feature type="domain" description="Ig-like" evidence="5">
    <location>
        <begin position="133"/>
        <end position="238"/>
    </location>
</feature>
<dbReference type="STRING" id="318479.A0A0N4UAH4"/>
<dbReference type="InterPro" id="IPR013783">
    <property type="entry name" value="Ig-like_fold"/>
</dbReference>
<dbReference type="PANTHER" id="PTHR45080">
    <property type="entry name" value="CONTACTIN 5"/>
    <property type="match status" value="1"/>
</dbReference>
<dbReference type="Proteomes" id="UP000038040">
    <property type="component" value="Unplaced"/>
</dbReference>
<dbReference type="Gene3D" id="2.60.40.10">
    <property type="entry name" value="Immunoglobulins"/>
    <property type="match status" value="2"/>
</dbReference>
<keyword evidence="3" id="KW-0393">Immunoglobulin domain</keyword>
<dbReference type="InterPro" id="IPR013098">
    <property type="entry name" value="Ig_I-set"/>
</dbReference>
<evidence type="ECO:0000256" key="1">
    <source>
        <dbReference type="ARBA" id="ARBA00022729"/>
    </source>
</evidence>
<keyword evidence="1 4" id="KW-0732">Signal</keyword>
<evidence type="ECO:0000313" key="9">
    <source>
        <dbReference type="WBParaSite" id="DME_0000415001-mRNA-1"/>
    </source>
</evidence>
<evidence type="ECO:0000256" key="2">
    <source>
        <dbReference type="ARBA" id="ARBA00023157"/>
    </source>
</evidence>
<dbReference type="AlphaFoldDB" id="A0A0N4UAH4"/>
<dbReference type="InterPro" id="IPR050958">
    <property type="entry name" value="Cell_Adh-Cytoskel_Orgn"/>
</dbReference>
<keyword evidence="2" id="KW-1015">Disulfide bond</keyword>
<dbReference type="SMART" id="SM00409">
    <property type="entry name" value="IG"/>
    <property type="match status" value="2"/>
</dbReference>
<dbReference type="InterPro" id="IPR003599">
    <property type="entry name" value="Ig_sub"/>
</dbReference>
<evidence type="ECO:0000313" key="8">
    <source>
        <dbReference type="Proteomes" id="UP000274756"/>
    </source>
</evidence>
<dbReference type="Pfam" id="PF26428">
    <property type="entry name" value="Zwei_Ig_N"/>
    <property type="match status" value="1"/>
</dbReference>
<dbReference type="OrthoDB" id="5969272at2759"/>
<evidence type="ECO:0000259" key="5">
    <source>
        <dbReference type="PROSITE" id="PS50835"/>
    </source>
</evidence>
<dbReference type="Pfam" id="PF07679">
    <property type="entry name" value="I-set"/>
    <property type="match status" value="1"/>
</dbReference>
<proteinExistence type="predicted"/>
<evidence type="ECO:0000256" key="3">
    <source>
        <dbReference type="ARBA" id="ARBA00023319"/>
    </source>
</evidence>
<dbReference type="SMART" id="SM00408">
    <property type="entry name" value="IGc2"/>
    <property type="match status" value="1"/>
</dbReference>
<dbReference type="InterPro" id="IPR036179">
    <property type="entry name" value="Ig-like_dom_sf"/>
</dbReference>
<dbReference type="PROSITE" id="PS50835">
    <property type="entry name" value="IG_LIKE"/>
    <property type="match status" value="2"/>
</dbReference>
<dbReference type="InterPro" id="IPR058814">
    <property type="entry name" value="ZIG1/7_N"/>
</dbReference>
<evidence type="ECO:0000313" key="6">
    <source>
        <dbReference type="EMBL" id="VDN58060.1"/>
    </source>
</evidence>
<dbReference type="GO" id="GO:0005886">
    <property type="term" value="C:plasma membrane"/>
    <property type="evidence" value="ECO:0007669"/>
    <property type="project" value="TreeGrafter"/>
</dbReference>
<dbReference type="WBParaSite" id="DME_0000415001-mRNA-1">
    <property type="protein sequence ID" value="DME_0000415001-mRNA-1"/>
    <property type="gene ID" value="DME_0000415001"/>
</dbReference>
<feature type="signal peptide" evidence="4">
    <location>
        <begin position="1"/>
        <end position="29"/>
    </location>
</feature>
<dbReference type="EMBL" id="UYYG01001165">
    <property type="protein sequence ID" value="VDN58060.1"/>
    <property type="molecule type" value="Genomic_DNA"/>
</dbReference>
<dbReference type="SUPFAM" id="SSF48726">
    <property type="entry name" value="Immunoglobulin"/>
    <property type="match status" value="1"/>
</dbReference>